<dbReference type="InterPro" id="IPR041232">
    <property type="entry name" value="NPL"/>
</dbReference>
<evidence type="ECO:0000256" key="3">
    <source>
        <dbReference type="ARBA" id="ARBA00022491"/>
    </source>
</evidence>
<organism evidence="13">
    <name type="scientific">Salix viminalis</name>
    <name type="common">Common osier</name>
    <name type="synonym">Basket willow</name>
    <dbReference type="NCBI Taxonomy" id="40686"/>
    <lineage>
        <taxon>Eukaryota</taxon>
        <taxon>Viridiplantae</taxon>
        <taxon>Streptophyta</taxon>
        <taxon>Embryophyta</taxon>
        <taxon>Tracheophyta</taxon>
        <taxon>Spermatophyta</taxon>
        <taxon>Magnoliopsida</taxon>
        <taxon>eudicotyledons</taxon>
        <taxon>Gunneridae</taxon>
        <taxon>Pentapetalae</taxon>
        <taxon>rosids</taxon>
        <taxon>fabids</taxon>
        <taxon>Malpighiales</taxon>
        <taxon>Salicaceae</taxon>
        <taxon>Saliceae</taxon>
        <taxon>Salix</taxon>
    </lineage>
</organism>
<evidence type="ECO:0000313" key="13">
    <source>
        <dbReference type="EMBL" id="VFU41449.1"/>
    </source>
</evidence>
<keyword evidence="9" id="KW-0863">Zinc-finger</keyword>
<dbReference type="EMBL" id="CAADRP010001563">
    <property type="protein sequence ID" value="VFU41449.1"/>
    <property type="molecule type" value="Genomic_DNA"/>
</dbReference>
<evidence type="ECO:0000313" key="14">
    <source>
        <dbReference type="Proteomes" id="UP001151529"/>
    </source>
</evidence>
<dbReference type="GO" id="GO:0005730">
    <property type="term" value="C:nucleolus"/>
    <property type="evidence" value="ECO:0007669"/>
    <property type="project" value="UniProtKB-SubCell"/>
</dbReference>
<dbReference type="Gene3D" id="2.60.120.340">
    <property type="entry name" value="Nucleoplasmin core domain"/>
    <property type="match status" value="1"/>
</dbReference>
<dbReference type="Proteomes" id="UP001151529">
    <property type="component" value="Chromosome 4"/>
</dbReference>
<evidence type="ECO:0000259" key="11">
    <source>
        <dbReference type="PROSITE" id="PS50157"/>
    </source>
</evidence>
<feature type="compositionally biased region" description="Acidic residues" evidence="10">
    <location>
        <begin position="103"/>
        <end position="113"/>
    </location>
</feature>
<comment type="subcellular location">
    <subcellularLocation>
        <location evidence="1">Nucleus</location>
        <location evidence="1">Nucleolus</location>
    </subcellularLocation>
</comment>
<sequence length="284" mass="30562">MSSMEFWGVEVKAGEPLKVEPKDFYMIHLSQAALGESSKKGNESVPLFLKFDEKKLVLGTLSPENIPQLSFDLVFEREFELSHNWKNGSVFFCGYQAAIPENDSDFSDDGEEIPFEKVENVRLAPGTDKAAKPEKPKATPAASSKDDDSDEDDSDDDDDDSDEDDTDNGSDVEGMSLEGGSDDESDSEDEETPKKAEKSKKRTSDSAIKTPVPSKKAKNATPQKTDGGKAGQVTPHPSKGKAAANGNNPKTPKSGGSFSCKSCERSFGSDGALKSHSQAKHGSK</sequence>
<gene>
    <name evidence="12" type="ORF">OIU85_028430</name>
    <name evidence="13" type="ORF">SVIM_LOCUS244005</name>
</gene>
<dbReference type="PROSITE" id="PS50157">
    <property type="entry name" value="ZINC_FINGER_C2H2_2"/>
    <property type="match status" value="1"/>
</dbReference>
<feature type="compositionally biased region" description="Acidic residues" evidence="10">
    <location>
        <begin position="180"/>
        <end position="191"/>
    </location>
</feature>
<evidence type="ECO:0000256" key="1">
    <source>
        <dbReference type="ARBA" id="ARBA00004604"/>
    </source>
</evidence>
<dbReference type="PROSITE" id="PS00028">
    <property type="entry name" value="ZINC_FINGER_C2H2_1"/>
    <property type="match status" value="1"/>
</dbReference>
<reference evidence="12" key="3">
    <citation type="journal article" date="2023" name="Int. J. Mol. Sci.">
        <title>De Novo Assembly and Annotation of 11 Diverse Shrub Willow (Salix) Genomes Reveals Novel Gene Organization in Sex-Linked Regions.</title>
        <authorList>
            <person name="Hyden B."/>
            <person name="Feng K."/>
            <person name="Yates T.B."/>
            <person name="Jawdy S."/>
            <person name="Cereghino C."/>
            <person name="Smart L.B."/>
            <person name="Muchero W."/>
        </authorList>
    </citation>
    <scope>NUCLEOTIDE SEQUENCE [LARGE SCALE GENOMIC DNA]</scope>
    <source>
        <tissue evidence="12">Shoot tip</tissue>
    </source>
</reference>
<name>A0A6N2LJC9_SALVM</name>
<feature type="region of interest" description="Disordered" evidence="10">
    <location>
        <begin position="103"/>
        <end position="284"/>
    </location>
</feature>
<dbReference type="EMBL" id="JAPFFL010000008">
    <property type="protein sequence ID" value="KAJ6708151.1"/>
    <property type="molecule type" value="Genomic_DNA"/>
</dbReference>
<evidence type="ECO:0000313" key="12">
    <source>
        <dbReference type="EMBL" id="KAJ6708151.1"/>
    </source>
</evidence>
<dbReference type="Pfam" id="PF17800">
    <property type="entry name" value="NPL"/>
    <property type="match status" value="1"/>
</dbReference>
<dbReference type="OrthoDB" id="2019803at2759"/>
<keyword evidence="14" id="KW-1185">Reference proteome</keyword>
<feature type="domain" description="C2H2-type" evidence="11">
    <location>
        <begin position="258"/>
        <end position="284"/>
    </location>
</feature>
<evidence type="ECO:0000256" key="2">
    <source>
        <dbReference type="ARBA" id="ARBA00006673"/>
    </source>
</evidence>
<dbReference type="GO" id="GO:0008270">
    <property type="term" value="F:zinc ion binding"/>
    <property type="evidence" value="ECO:0007669"/>
    <property type="project" value="UniProtKB-KW"/>
</dbReference>
<reference evidence="13" key="1">
    <citation type="submission" date="2019-03" db="EMBL/GenBank/DDBJ databases">
        <authorList>
            <person name="Mank J."/>
            <person name="Almeida P."/>
        </authorList>
    </citation>
    <scope>NUCLEOTIDE SEQUENCE</scope>
    <source>
        <strain evidence="13">78183</strain>
    </source>
</reference>
<dbReference type="InterPro" id="IPR013087">
    <property type="entry name" value="Znf_C2H2_type"/>
</dbReference>
<keyword evidence="9" id="KW-0479">Metal-binding</keyword>
<evidence type="ECO:0000256" key="6">
    <source>
        <dbReference type="ARBA" id="ARBA00023015"/>
    </source>
</evidence>
<evidence type="ECO:0000256" key="9">
    <source>
        <dbReference type="PROSITE-ProRule" id="PRU00042"/>
    </source>
</evidence>
<evidence type="ECO:0000256" key="4">
    <source>
        <dbReference type="ARBA" id="ARBA00022801"/>
    </source>
</evidence>
<evidence type="ECO:0000256" key="7">
    <source>
        <dbReference type="ARBA" id="ARBA00023163"/>
    </source>
</evidence>
<keyword evidence="9" id="KW-0862">Zinc</keyword>
<evidence type="ECO:0000256" key="10">
    <source>
        <dbReference type="SAM" id="MobiDB-lite"/>
    </source>
</evidence>
<reference evidence="12" key="2">
    <citation type="submission" date="2022-11" db="EMBL/GenBank/DDBJ databases">
        <authorList>
            <person name="Hyden B.L."/>
            <person name="Feng K."/>
            <person name="Yates T."/>
            <person name="Jawdy S."/>
            <person name="Smart L.B."/>
            <person name="Muchero W."/>
        </authorList>
    </citation>
    <scope>NUCLEOTIDE SEQUENCE</scope>
    <source>
        <tissue evidence="12">Shoot tip</tissue>
    </source>
</reference>
<keyword evidence="5" id="KW-0156">Chromatin regulator</keyword>
<dbReference type="AlphaFoldDB" id="A0A6N2LJC9"/>
<evidence type="ECO:0000256" key="5">
    <source>
        <dbReference type="ARBA" id="ARBA00022853"/>
    </source>
</evidence>
<dbReference type="FunFam" id="2.60.120.340:FF:000004">
    <property type="entry name" value="Histone deacetylase HDT1"/>
    <property type="match status" value="1"/>
</dbReference>
<keyword evidence="7" id="KW-0804">Transcription</keyword>
<keyword evidence="8" id="KW-0539">Nucleus</keyword>
<evidence type="ECO:0000256" key="8">
    <source>
        <dbReference type="ARBA" id="ARBA00023242"/>
    </source>
</evidence>
<dbReference type="GO" id="GO:0016787">
    <property type="term" value="F:hydrolase activity"/>
    <property type="evidence" value="ECO:0007669"/>
    <property type="project" value="UniProtKB-KW"/>
</dbReference>
<feature type="compositionally biased region" description="Acidic residues" evidence="10">
    <location>
        <begin position="147"/>
        <end position="170"/>
    </location>
</feature>
<dbReference type="GO" id="GO:0006325">
    <property type="term" value="P:chromatin organization"/>
    <property type="evidence" value="ECO:0007669"/>
    <property type="project" value="UniProtKB-KW"/>
</dbReference>
<comment type="similarity">
    <text evidence="2">Belongs to the histone deacetylase HD2 family.</text>
</comment>
<accession>A0A6N2LJC9</accession>
<proteinExistence type="inferred from homology"/>
<keyword evidence="6" id="KW-0805">Transcription regulation</keyword>
<protein>
    <submittedName>
        <fullName evidence="12">HISTONE DEACETYLASE HDT3-LIKE ISOFORM X1</fullName>
    </submittedName>
</protein>
<keyword evidence="3" id="KW-0678">Repressor</keyword>
<feature type="compositionally biased region" description="Polar residues" evidence="10">
    <location>
        <begin position="245"/>
        <end position="260"/>
    </location>
</feature>
<keyword evidence="4" id="KW-0378">Hydrolase</keyword>